<evidence type="ECO:0000313" key="9">
    <source>
        <dbReference type="Proteomes" id="UP000189627"/>
    </source>
</evidence>
<comment type="similarity">
    <text evidence="6">Belongs to the UPF0758 family.</text>
</comment>
<evidence type="ECO:0000256" key="5">
    <source>
        <dbReference type="ARBA" id="ARBA00023049"/>
    </source>
</evidence>
<dbReference type="EMBL" id="CP017757">
    <property type="protein sequence ID" value="AQV95422.1"/>
    <property type="molecule type" value="Genomic_DNA"/>
</dbReference>
<protein>
    <submittedName>
        <fullName evidence="8">JAB domain-containing protein</fullName>
    </submittedName>
</protein>
<dbReference type="RefSeq" id="WP_078197738.1">
    <property type="nucleotide sequence ID" value="NZ_CP017757.2"/>
</dbReference>
<dbReference type="GO" id="GO:0006508">
    <property type="term" value="P:proteolysis"/>
    <property type="evidence" value="ECO:0007669"/>
    <property type="project" value="UniProtKB-KW"/>
</dbReference>
<keyword evidence="1" id="KW-0645">Protease</keyword>
<evidence type="ECO:0000256" key="4">
    <source>
        <dbReference type="ARBA" id="ARBA00022833"/>
    </source>
</evidence>
<gene>
    <name evidence="8" type="ORF">BJN34_16205</name>
</gene>
<feature type="domain" description="MPN" evidence="7">
    <location>
        <begin position="102"/>
        <end position="224"/>
    </location>
</feature>
<dbReference type="InterPro" id="IPR025657">
    <property type="entry name" value="RadC_JAB"/>
</dbReference>
<dbReference type="Pfam" id="PF20582">
    <property type="entry name" value="UPF0758_N"/>
    <property type="match status" value="1"/>
</dbReference>
<dbReference type="SUPFAM" id="SSF47781">
    <property type="entry name" value="RuvA domain 2-like"/>
    <property type="match status" value="1"/>
</dbReference>
<dbReference type="GO" id="GO:0008237">
    <property type="term" value="F:metallopeptidase activity"/>
    <property type="evidence" value="ECO:0007669"/>
    <property type="project" value="UniProtKB-KW"/>
</dbReference>
<accession>A0A1U9URU4</accession>
<name>A0A1U9URU4_CUPNE</name>
<dbReference type="AlphaFoldDB" id="A0A1U9URU4"/>
<keyword evidence="4" id="KW-0862">Zinc</keyword>
<sequence>MTIADWPACERPREKLLECGAAALSDAELLAVLLRVGTTGKSAVDLARELLHRFGSLTALLAAEARALTGVRGMGKTKFAQLQAIPELARRALAESLRLPTGFDSPEAVRNYLRLTLAPLPYEVFLCLFLDPRNRMVASEELFRGTLTRTAVYPREVARQALVHNAAGIIVAHNHPRGTTAPSQSDIHLTRELARALALLDVRLLDHFIVAGQEIRSLADCCDRLPGL</sequence>
<dbReference type="GO" id="GO:0046872">
    <property type="term" value="F:metal ion binding"/>
    <property type="evidence" value="ECO:0007669"/>
    <property type="project" value="UniProtKB-KW"/>
</dbReference>
<dbReference type="NCBIfam" id="TIGR00608">
    <property type="entry name" value="radc"/>
    <property type="match status" value="1"/>
</dbReference>
<dbReference type="InterPro" id="IPR037518">
    <property type="entry name" value="MPN"/>
</dbReference>
<evidence type="ECO:0000256" key="3">
    <source>
        <dbReference type="ARBA" id="ARBA00022801"/>
    </source>
</evidence>
<dbReference type="PANTHER" id="PTHR30471:SF3">
    <property type="entry name" value="UPF0758 PROTEIN YEES-RELATED"/>
    <property type="match status" value="1"/>
</dbReference>
<evidence type="ECO:0000256" key="2">
    <source>
        <dbReference type="ARBA" id="ARBA00022723"/>
    </source>
</evidence>
<organism evidence="8 9">
    <name type="scientific">Cupriavidus necator</name>
    <name type="common">Alcaligenes eutrophus</name>
    <name type="synonym">Ralstonia eutropha</name>
    <dbReference type="NCBI Taxonomy" id="106590"/>
    <lineage>
        <taxon>Bacteria</taxon>
        <taxon>Pseudomonadati</taxon>
        <taxon>Pseudomonadota</taxon>
        <taxon>Betaproteobacteria</taxon>
        <taxon>Burkholderiales</taxon>
        <taxon>Burkholderiaceae</taxon>
        <taxon>Cupriavidus</taxon>
    </lineage>
</organism>
<keyword evidence="2" id="KW-0479">Metal-binding</keyword>
<dbReference type="OrthoDB" id="9804482at2"/>
<keyword evidence="3" id="KW-0378">Hydrolase</keyword>
<evidence type="ECO:0000256" key="1">
    <source>
        <dbReference type="ARBA" id="ARBA00022670"/>
    </source>
</evidence>
<dbReference type="KEGG" id="cuh:BJN34_16205"/>
<dbReference type="Proteomes" id="UP000189627">
    <property type="component" value="Chromosome 1"/>
</dbReference>
<dbReference type="CDD" id="cd08071">
    <property type="entry name" value="MPN_DUF2466"/>
    <property type="match status" value="1"/>
</dbReference>
<evidence type="ECO:0000313" key="8">
    <source>
        <dbReference type="EMBL" id="AQV95422.1"/>
    </source>
</evidence>
<keyword evidence="5" id="KW-0482">Metalloprotease</keyword>
<proteinExistence type="inferred from homology"/>
<evidence type="ECO:0000259" key="7">
    <source>
        <dbReference type="PROSITE" id="PS50249"/>
    </source>
</evidence>
<dbReference type="InterPro" id="IPR046778">
    <property type="entry name" value="UPF0758_N"/>
</dbReference>
<dbReference type="PANTHER" id="PTHR30471">
    <property type="entry name" value="DNA REPAIR PROTEIN RADC"/>
    <property type="match status" value="1"/>
</dbReference>
<dbReference type="InterPro" id="IPR010994">
    <property type="entry name" value="RuvA_2-like"/>
</dbReference>
<dbReference type="Gene3D" id="1.10.150.20">
    <property type="entry name" value="5' to 3' exonuclease, C-terminal subdomain"/>
    <property type="match status" value="1"/>
</dbReference>
<dbReference type="Gene3D" id="3.40.140.10">
    <property type="entry name" value="Cytidine Deaminase, domain 2"/>
    <property type="match status" value="1"/>
</dbReference>
<dbReference type="PROSITE" id="PS50249">
    <property type="entry name" value="MPN"/>
    <property type="match status" value="1"/>
</dbReference>
<evidence type="ECO:0000256" key="6">
    <source>
        <dbReference type="RuleBase" id="RU003797"/>
    </source>
</evidence>
<dbReference type="InterPro" id="IPR001405">
    <property type="entry name" value="UPF0758"/>
</dbReference>
<dbReference type="Pfam" id="PF04002">
    <property type="entry name" value="RadC"/>
    <property type="match status" value="1"/>
</dbReference>
<reference evidence="9" key="1">
    <citation type="submission" date="2017-02" db="EMBL/GenBank/DDBJ databases">
        <title>Complete genome sequence of Cupriavidus necator strain NH9, a 3-chlorobenzoate degrader.</title>
        <authorList>
            <person name="Moriuchi R."/>
            <person name="Dohra H."/>
            <person name="Ogawa N."/>
        </authorList>
    </citation>
    <scope>NUCLEOTIDE SEQUENCE [LARGE SCALE GENOMIC DNA]</scope>
    <source>
        <strain evidence="9">NH9</strain>
    </source>
</reference>
<dbReference type="NCBIfam" id="NF000642">
    <property type="entry name" value="PRK00024.1"/>
    <property type="match status" value="1"/>
</dbReference>